<dbReference type="AlphaFoldDB" id="A0AAD9Q680"/>
<accession>A0AAD9Q680</accession>
<keyword evidence="1" id="KW-1133">Transmembrane helix</keyword>
<keyword evidence="1" id="KW-0472">Membrane</keyword>
<gene>
    <name evidence="2" type="ORF">P5673_022842</name>
</gene>
<sequence length="135" mass="15062">MTVSRDGLSSHEDAQRCKVCGEKYKLTTRRTWIPTGLSVRQWIQTTVILSMMVGTPLGVYLVCLTEIPPTCKILVLGLAVVLEYVCLRLMGLNMLNVYRRARLATMTIVGRPVTRIEELPEENQPTAEARAITAA</sequence>
<proteinExistence type="predicted"/>
<reference evidence="2" key="1">
    <citation type="journal article" date="2023" name="G3 (Bethesda)">
        <title>Whole genome assembly and annotation of the endangered Caribbean coral Acropora cervicornis.</title>
        <authorList>
            <person name="Selwyn J.D."/>
            <person name="Vollmer S.V."/>
        </authorList>
    </citation>
    <scope>NUCLEOTIDE SEQUENCE</scope>
    <source>
        <strain evidence="2">K2</strain>
    </source>
</reference>
<evidence type="ECO:0000256" key="1">
    <source>
        <dbReference type="SAM" id="Phobius"/>
    </source>
</evidence>
<feature type="transmembrane region" description="Helical" evidence="1">
    <location>
        <begin position="47"/>
        <end position="67"/>
    </location>
</feature>
<feature type="transmembrane region" description="Helical" evidence="1">
    <location>
        <begin position="73"/>
        <end position="92"/>
    </location>
</feature>
<name>A0AAD9Q680_ACRCE</name>
<comment type="caution">
    <text evidence="2">The sequence shown here is derived from an EMBL/GenBank/DDBJ whole genome shotgun (WGS) entry which is preliminary data.</text>
</comment>
<reference evidence="2" key="2">
    <citation type="journal article" date="2023" name="Science">
        <title>Genomic signatures of disease resistance in endangered staghorn corals.</title>
        <authorList>
            <person name="Vollmer S.V."/>
            <person name="Selwyn J.D."/>
            <person name="Despard B.A."/>
            <person name="Roesel C.L."/>
        </authorList>
    </citation>
    <scope>NUCLEOTIDE SEQUENCE</scope>
    <source>
        <strain evidence="2">K2</strain>
    </source>
</reference>
<evidence type="ECO:0000313" key="3">
    <source>
        <dbReference type="Proteomes" id="UP001249851"/>
    </source>
</evidence>
<keyword evidence="1" id="KW-0812">Transmembrane</keyword>
<organism evidence="2 3">
    <name type="scientific">Acropora cervicornis</name>
    <name type="common">Staghorn coral</name>
    <dbReference type="NCBI Taxonomy" id="6130"/>
    <lineage>
        <taxon>Eukaryota</taxon>
        <taxon>Metazoa</taxon>
        <taxon>Cnidaria</taxon>
        <taxon>Anthozoa</taxon>
        <taxon>Hexacorallia</taxon>
        <taxon>Scleractinia</taxon>
        <taxon>Astrocoeniina</taxon>
        <taxon>Acroporidae</taxon>
        <taxon>Acropora</taxon>
    </lineage>
</organism>
<keyword evidence="3" id="KW-1185">Reference proteome</keyword>
<dbReference type="PANTHER" id="PTHR20893:SF2">
    <property type="entry name" value="LD08641P"/>
    <property type="match status" value="1"/>
</dbReference>
<dbReference type="Proteomes" id="UP001249851">
    <property type="component" value="Unassembled WGS sequence"/>
</dbReference>
<evidence type="ECO:0000313" key="2">
    <source>
        <dbReference type="EMBL" id="KAK2555503.1"/>
    </source>
</evidence>
<dbReference type="PANTHER" id="PTHR20893">
    <property type="entry name" value="LD08641P"/>
    <property type="match status" value="1"/>
</dbReference>
<protein>
    <submittedName>
        <fullName evidence="2">Uncharacterized protein</fullName>
    </submittedName>
</protein>
<dbReference type="EMBL" id="JARQWQ010000062">
    <property type="protein sequence ID" value="KAK2555503.1"/>
    <property type="molecule type" value="Genomic_DNA"/>
</dbReference>